<proteinExistence type="inferred from homology"/>
<dbReference type="EMBL" id="AFCS01000471">
    <property type="protein sequence ID" value="EHC79922.1"/>
    <property type="molecule type" value="Genomic_DNA"/>
</dbReference>
<gene>
    <name evidence="4" type="ORF">LTSEMON_1927</name>
</gene>
<evidence type="ECO:0000256" key="2">
    <source>
        <dbReference type="SAM" id="Coils"/>
    </source>
</evidence>
<organism evidence="4 5">
    <name type="scientific">Salmonella enterica subsp. enterica serovar Montevideo str. S5-403</name>
    <dbReference type="NCBI Taxonomy" id="913242"/>
    <lineage>
        <taxon>Bacteria</taxon>
        <taxon>Pseudomonadati</taxon>
        <taxon>Pseudomonadota</taxon>
        <taxon>Gammaproteobacteria</taxon>
        <taxon>Enterobacterales</taxon>
        <taxon>Enterobacteriaceae</taxon>
        <taxon>Salmonella</taxon>
    </lineage>
</organism>
<accession>G5Q206</accession>
<dbReference type="Pfam" id="PF13369">
    <property type="entry name" value="Transglut_core2"/>
    <property type="match status" value="1"/>
</dbReference>
<reference evidence="4 5" key="1">
    <citation type="journal article" date="2011" name="BMC Genomics">
        <title>Genome sequencing reveals diversification of virulence factor content and possible host adaptation in distinct subpopulations of Salmonella enterica.</title>
        <authorList>
            <person name="den Bakker H.C."/>
            <person name="Moreno Switt A.I."/>
            <person name="Govoni G."/>
            <person name="Cummings C.A."/>
            <person name="Ranieri M.L."/>
            <person name="Degoricija L."/>
            <person name="Hoelzer K."/>
            <person name="Rodriguez-Rivera L.D."/>
            <person name="Brown S."/>
            <person name="Bolchacova E."/>
            <person name="Furtado M.R."/>
            <person name="Wiedmann M."/>
        </authorList>
    </citation>
    <scope>NUCLEOTIDE SEQUENCE [LARGE SCALE GENOMIC DNA]</scope>
    <source>
        <strain evidence="4 5">S5-403</strain>
    </source>
</reference>
<evidence type="ECO:0000313" key="4">
    <source>
        <dbReference type="EMBL" id="EHC79922.1"/>
    </source>
</evidence>
<feature type="domain" description="Protein SirB1 N-terminal" evidence="3">
    <location>
        <begin position="34"/>
        <end position="198"/>
    </location>
</feature>
<protein>
    <submittedName>
        <fullName evidence="4">Protein SirB1</fullName>
    </submittedName>
</protein>
<dbReference type="NCBIfam" id="NF008188">
    <property type="entry name" value="PRK10941.1"/>
    <property type="match status" value="1"/>
</dbReference>
<evidence type="ECO:0000256" key="1">
    <source>
        <dbReference type="ARBA" id="ARBA00007100"/>
    </source>
</evidence>
<dbReference type="PATRIC" id="fig|913242.3.peg.1706"/>
<sequence>MRSLADFEFNNAPLCDGMILASEMIRLDFPTQFVYDELERLVSLAQEEISQLLSQDEQLEKLLALFKATGKIAGTLLALFYGEWGFTDSRGVYRLSDALWLDKVLKKRQGSAVSLGAILLWIANRLDLPLVPVIFPTQLILRIESLEGEMWLINPFNGETLDEHTLEVWLKGNISPVAELFNEDLDEADNAEVIRKLLDTLKSSLMEERQMELALRVSEALLQFNPEDPYEIRDRGLIYAQLECEHVALTDLSYFVEQCPEDPISEMIRAQINTIAHKQIVLH</sequence>
<dbReference type="Pfam" id="PF13371">
    <property type="entry name" value="TPR_9"/>
    <property type="match status" value="1"/>
</dbReference>
<feature type="coiled-coil region" evidence="2">
    <location>
        <begin position="35"/>
        <end position="62"/>
    </location>
</feature>
<evidence type="ECO:0000259" key="3">
    <source>
        <dbReference type="Pfam" id="PF13369"/>
    </source>
</evidence>
<name>G5Q206_SALMO</name>
<keyword evidence="2" id="KW-0175">Coiled coil</keyword>
<comment type="caution">
    <text evidence="4">The sequence shown here is derived from an EMBL/GenBank/DDBJ whole genome shotgun (WGS) entry which is preliminary data.</text>
</comment>
<evidence type="ECO:0000313" key="5">
    <source>
        <dbReference type="Proteomes" id="UP000003221"/>
    </source>
</evidence>
<dbReference type="AlphaFoldDB" id="G5Q206"/>
<dbReference type="PANTHER" id="PTHR31350:SF21">
    <property type="entry name" value="F-BOX ONLY PROTEIN 21"/>
    <property type="match status" value="1"/>
</dbReference>
<comment type="similarity">
    <text evidence="1">Belongs to the UPF0162 family.</text>
</comment>
<dbReference type="InterPro" id="IPR032698">
    <property type="entry name" value="SirB1_N"/>
</dbReference>
<dbReference type="Proteomes" id="UP000003221">
    <property type="component" value="Unassembled WGS sequence"/>
</dbReference>
<dbReference type="PANTHER" id="PTHR31350">
    <property type="entry name" value="SI:DKEY-261L7.2"/>
    <property type="match status" value="1"/>
</dbReference>